<organism evidence="1 2">
    <name type="scientific">Promicromonospora soli</name>
    <dbReference type="NCBI Taxonomy" id="2035533"/>
    <lineage>
        <taxon>Bacteria</taxon>
        <taxon>Bacillati</taxon>
        <taxon>Actinomycetota</taxon>
        <taxon>Actinomycetes</taxon>
        <taxon>Micrococcales</taxon>
        <taxon>Promicromonosporaceae</taxon>
        <taxon>Promicromonospora</taxon>
    </lineage>
</organism>
<accession>A0A919KUW1</accession>
<name>A0A919KUW1_9MICO</name>
<sequence length="189" mass="19991">MRIYVPATLDELDAVTHANDAARWTVAPRSAHAVTKDLEAVLPDEDAEGLEYVAALNAADDSLALIAGRPDAPHQRVIITVEIPDSAIGAPGSTALSGEGSDDDEPVASEIQVTSTVENVAIVCVHVDEPEAAPDIADVLAAADEESDAEATAEVGEESDAALDEALQRVTDRDLLWYDWSEIKNIPRV</sequence>
<gene>
    <name evidence="1" type="ORF">GCM10017772_25070</name>
</gene>
<comment type="caution">
    <text evidence="1">The sequence shown here is derived from an EMBL/GenBank/DDBJ whole genome shotgun (WGS) entry which is preliminary data.</text>
</comment>
<protein>
    <submittedName>
        <fullName evidence="1">Uncharacterized protein</fullName>
    </submittedName>
</protein>
<evidence type="ECO:0000313" key="2">
    <source>
        <dbReference type="Proteomes" id="UP000627369"/>
    </source>
</evidence>
<evidence type="ECO:0000313" key="1">
    <source>
        <dbReference type="EMBL" id="GHH73449.1"/>
    </source>
</evidence>
<dbReference type="Pfam" id="PF21853">
    <property type="entry name" value="DUF6912"/>
    <property type="match status" value="1"/>
</dbReference>
<dbReference type="EMBL" id="BNAS01000003">
    <property type="protein sequence ID" value="GHH73449.1"/>
    <property type="molecule type" value="Genomic_DNA"/>
</dbReference>
<dbReference type="InterPro" id="IPR054206">
    <property type="entry name" value="DUF6912"/>
</dbReference>
<proteinExistence type="predicted"/>
<dbReference type="Proteomes" id="UP000627369">
    <property type="component" value="Unassembled WGS sequence"/>
</dbReference>
<reference evidence="1" key="2">
    <citation type="submission" date="2020-09" db="EMBL/GenBank/DDBJ databases">
        <authorList>
            <person name="Sun Q."/>
            <person name="Zhou Y."/>
        </authorList>
    </citation>
    <scope>NUCLEOTIDE SEQUENCE</scope>
    <source>
        <strain evidence="1">CGMCC 4.7398</strain>
    </source>
</reference>
<reference evidence="1" key="1">
    <citation type="journal article" date="2014" name="Int. J. Syst. Evol. Microbiol.">
        <title>Complete genome sequence of Corynebacterium casei LMG S-19264T (=DSM 44701T), isolated from a smear-ripened cheese.</title>
        <authorList>
            <consortium name="US DOE Joint Genome Institute (JGI-PGF)"/>
            <person name="Walter F."/>
            <person name="Albersmeier A."/>
            <person name="Kalinowski J."/>
            <person name="Ruckert C."/>
        </authorList>
    </citation>
    <scope>NUCLEOTIDE SEQUENCE</scope>
    <source>
        <strain evidence="1">CGMCC 4.7398</strain>
    </source>
</reference>
<dbReference type="AlphaFoldDB" id="A0A919KUW1"/>
<keyword evidence="2" id="KW-1185">Reference proteome</keyword>
<dbReference type="RefSeq" id="WP_189669591.1">
    <property type="nucleotide sequence ID" value="NZ_BNAS01000003.1"/>
</dbReference>